<keyword evidence="5" id="KW-0805">Transcription regulation</keyword>
<keyword evidence="1" id="KW-0479">Metal-binding</keyword>
<gene>
    <name evidence="9" type="ORF">OLEA9_A093804</name>
</gene>
<feature type="domain" description="C2H2-type" evidence="8">
    <location>
        <begin position="109"/>
        <end position="136"/>
    </location>
</feature>
<dbReference type="SUPFAM" id="SSF57667">
    <property type="entry name" value="beta-beta-alpha zinc fingers"/>
    <property type="match status" value="1"/>
</dbReference>
<evidence type="ECO:0000256" key="1">
    <source>
        <dbReference type="ARBA" id="ARBA00022723"/>
    </source>
</evidence>
<dbReference type="GO" id="GO:0003700">
    <property type="term" value="F:DNA-binding transcription factor activity"/>
    <property type="evidence" value="ECO:0007669"/>
    <property type="project" value="InterPro"/>
</dbReference>
<dbReference type="SMART" id="SM00355">
    <property type="entry name" value="ZnF_C2H2"/>
    <property type="match status" value="2"/>
</dbReference>
<dbReference type="EMBL" id="CACTIH010003898">
    <property type="protein sequence ID" value="CAA2987026.1"/>
    <property type="molecule type" value="Genomic_DNA"/>
</dbReference>
<dbReference type="InterPro" id="IPR013087">
    <property type="entry name" value="Znf_C2H2_type"/>
</dbReference>
<dbReference type="AlphaFoldDB" id="A0A8S0S733"/>
<evidence type="ECO:0000313" key="10">
    <source>
        <dbReference type="Proteomes" id="UP000594638"/>
    </source>
</evidence>
<keyword evidence="6" id="KW-0804">Transcription</keyword>
<evidence type="ECO:0000256" key="3">
    <source>
        <dbReference type="ARBA" id="ARBA00022771"/>
    </source>
</evidence>
<name>A0A8S0S733_OLEEU</name>
<dbReference type="Gramene" id="OE9A093804T1">
    <property type="protein sequence ID" value="OE9A093804C1"/>
    <property type="gene ID" value="OE9A093804"/>
</dbReference>
<dbReference type="GO" id="GO:0000976">
    <property type="term" value="F:transcription cis-regulatory region binding"/>
    <property type="evidence" value="ECO:0007669"/>
    <property type="project" value="TreeGrafter"/>
</dbReference>
<accession>A0A8S0S733</accession>
<dbReference type="OrthoDB" id="1746508at2759"/>
<feature type="domain" description="C2H2-type" evidence="8">
    <location>
        <begin position="160"/>
        <end position="182"/>
    </location>
</feature>
<dbReference type="PROSITE" id="PS00028">
    <property type="entry name" value="ZINC_FINGER_C2H2_1"/>
    <property type="match status" value="2"/>
</dbReference>
<evidence type="ECO:0000256" key="6">
    <source>
        <dbReference type="ARBA" id="ARBA00023163"/>
    </source>
</evidence>
<dbReference type="GO" id="GO:0008270">
    <property type="term" value="F:zinc ion binding"/>
    <property type="evidence" value="ECO:0007669"/>
    <property type="project" value="UniProtKB-KW"/>
</dbReference>
<dbReference type="Gene3D" id="3.30.160.60">
    <property type="entry name" value="Classic Zinc Finger"/>
    <property type="match status" value="1"/>
</dbReference>
<dbReference type="Pfam" id="PF13912">
    <property type="entry name" value="zf-C2H2_6"/>
    <property type="match status" value="2"/>
</dbReference>
<evidence type="ECO:0000256" key="7">
    <source>
        <dbReference type="PROSITE-ProRule" id="PRU00042"/>
    </source>
</evidence>
<evidence type="ECO:0000256" key="2">
    <source>
        <dbReference type="ARBA" id="ARBA00022737"/>
    </source>
</evidence>
<dbReference type="PANTHER" id="PTHR45988:SF1">
    <property type="entry name" value="ZINC FINGER PROTEIN AZF2"/>
    <property type="match status" value="1"/>
</dbReference>
<organism evidence="9 10">
    <name type="scientific">Olea europaea subsp. europaea</name>
    <dbReference type="NCBI Taxonomy" id="158383"/>
    <lineage>
        <taxon>Eukaryota</taxon>
        <taxon>Viridiplantae</taxon>
        <taxon>Streptophyta</taxon>
        <taxon>Embryophyta</taxon>
        <taxon>Tracheophyta</taxon>
        <taxon>Spermatophyta</taxon>
        <taxon>Magnoliopsida</taxon>
        <taxon>eudicotyledons</taxon>
        <taxon>Gunneridae</taxon>
        <taxon>Pentapetalae</taxon>
        <taxon>asterids</taxon>
        <taxon>lamiids</taxon>
        <taxon>Lamiales</taxon>
        <taxon>Oleaceae</taxon>
        <taxon>Oleeae</taxon>
        <taxon>Olea</taxon>
    </lineage>
</organism>
<evidence type="ECO:0000313" key="9">
    <source>
        <dbReference type="EMBL" id="CAA2987026.1"/>
    </source>
</evidence>
<reference evidence="9 10" key="1">
    <citation type="submission" date="2019-12" db="EMBL/GenBank/DDBJ databases">
        <authorList>
            <person name="Alioto T."/>
            <person name="Alioto T."/>
            <person name="Gomez Garrido J."/>
        </authorList>
    </citation>
    <scope>NUCLEOTIDE SEQUENCE [LARGE SCALE GENOMIC DNA]</scope>
</reference>
<comment type="caution">
    <text evidence="9">The sequence shown here is derived from an EMBL/GenBank/DDBJ whole genome shotgun (WGS) entry which is preliminary data.</text>
</comment>
<evidence type="ECO:0000256" key="4">
    <source>
        <dbReference type="ARBA" id="ARBA00022833"/>
    </source>
</evidence>
<dbReference type="InterPro" id="IPR036236">
    <property type="entry name" value="Znf_C2H2_sf"/>
</dbReference>
<evidence type="ECO:0000259" key="8">
    <source>
        <dbReference type="PROSITE" id="PS50157"/>
    </source>
</evidence>
<keyword evidence="3 7" id="KW-0863">Zinc-finger</keyword>
<dbReference type="GO" id="GO:0005634">
    <property type="term" value="C:nucleus"/>
    <property type="evidence" value="ECO:0007669"/>
    <property type="project" value="TreeGrafter"/>
</dbReference>
<keyword evidence="4" id="KW-0862">Zinc</keyword>
<protein>
    <submittedName>
        <fullName evidence="9">Zinc finger ZAT10-like</fullName>
    </submittedName>
</protein>
<proteinExistence type="predicted"/>
<keyword evidence="2" id="KW-0677">Repeat</keyword>
<evidence type="ECO:0000256" key="5">
    <source>
        <dbReference type="ARBA" id="ARBA00023015"/>
    </source>
</evidence>
<keyword evidence="10" id="KW-1185">Reference proteome</keyword>
<dbReference type="InterPro" id="IPR044653">
    <property type="entry name" value="AZF1/2/3-like"/>
</dbReference>
<dbReference type="Proteomes" id="UP000594638">
    <property type="component" value="Unassembled WGS sequence"/>
</dbReference>
<dbReference type="FunFam" id="3.30.160.60:FF:000446">
    <property type="entry name" value="Zinc finger protein"/>
    <property type="match status" value="1"/>
</dbReference>
<dbReference type="PANTHER" id="PTHR45988">
    <property type="entry name" value="C2H2 TYPE ZINC FINGER TRANSCRIPTION FACTOR FAMILY-RELATED"/>
    <property type="match status" value="1"/>
</dbReference>
<dbReference type="PROSITE" id="PS50157">
    <property type="entry name" value="ZINC_FINGER_C2H2_2"/>
    <property type="match status" value="2"/>
</dbReference>
<sequence>MAGLQPNEFDTLCSYSSKKRNYEPTEIEEEAALALLMLSQDNQSWHTSPATSAAAIVELIEDVLNHAATAVTTTSERTAALASAGDDKKSIEPFSPTIIASSPDQNKPYICSVCGKSFSSYQALGGHKTSHRDRSQFATTTAITNTSNMISYVNPSGRIHKCNVCSETFTTGQALGGHMRMHYEGVIKGGKKTGLIKSKGGASSQCNSDGCTNTVDFNLNLVPSLPETYSDFTFYSAERIQVLSDQKKAESRIPFKKQRLDE</sequence>